<feature type="non-terminal residue" evidence="1">
    <location>
        <position position="1"/>
    </location>
</feature>
<gene>
    <name evidence="1" type="ORF">TSPGSL018_22493</name>
</gene>
<dbReference type="AlphaFoldDB" id="A0A061RY33"/>
<evidence type="ECO:0000313" key="1">
    <source>
        <dbReference type="EMBL" id="JAC75634.1"/>
    </source>
</evidence>
<proteinExistence type="predicted"/>
<reference evidence="1" key="1">
    <citation type="submission" date="2014-05" db="EMBL/GenBank/DDBJ databases">
        <title>The transcriptome of the halophilic microalga Tetraselmis sp. GSL018 isolated from the Great Salt Lake, Utah.</title>
        <authorList>
            <person name="Jinkerson R.E."/>
            <person name="D'Adamo S."/>
            <person name="Posewitz M.C."/>
        </authorList>
    </citation>
    <scope>NUCLEOTIDE SEQUENCE</scope>
    <source>
        <strain evidence="1">GSL018</strain>
    </source>
</reference>
<dbReference type="EMBL" id="GBEZ01010004">
    <property type="protein sequence ID" value="JAC75634.1"/>
    <property type="molecule type" value="Transcribed_RNA"/>
</dbReference>
<name>A0A061RY33_9CHLO</name>
<sequence>SFRAKRKWSADDMKHLASQDNGIFPSEEKLRTLATPEVPCAGPSLSTEPASYRATASDIEKGPDGIPFPFYSYWRNKARGFGRIPTPSVFPEWYGLGRTEHRFPGSQRSE</sequence>
<protein>
    <submittedName>
        <fullName evidence="1">Uncharacterized protein</fullName>
    </submittedName>
</protein>
<accession>A0A061RY33</accession>
<organism evidence="1">
    <name type="scientific">Tetraselmis sp. GSL018</name>
    <dbReference type="NCBI Taxonomy" id="582737"/>
    <lineage>
        <taxon>Eukaryota</taxon>
        <taxon>Viridiplantae</taxon>
        <taxon>Chlorophyta</taxon>
        <taxon>core chlorophytes</taxon>
        <taxon>Chlorodendrophyceae</taxon>
        <taxon>Chlorodendrales</taxon>
        <taxon>Chlorodendraceae</taxon>
        <taxon>Tetraselmis</taxon>
    </lineage>
</organism>